<dbReference type="Pfam" id="PF02470">
    <property type="entry name" value="MlaD"/>
    <property type="match status" value="1"/>
</dbReference>
<dbReference type="PROSITE" id="PS51257">
    <property type="entry name" value="PROKAR_LIPOPROTEIN"/>
    <property type="match status" value="1"/>
</dbReference>
<feature type="coiled-coil region" evidence="1">
    <location>
        <begin position="173"/>
        <end position="200"/>
    </location>
</feature>
<dbReference type="Proteomes" id="UP001612915">
    <property type="component" value="Unassembled WGS sequence"/>
</dbReference>
<dbReference type="NCBIfam" id="TIGR00996">
    <property type="entry name" value="Mtu_fam_mce"/>
    <property type="match status" value="1"/>
</dbReference>
<feature type="compositionally biased region" description="Polar residues" evidence="2">
    <location>
        <begin position="348"/>
        <end position="366"/>
    </location>
</feature>
<evidence type="ECO:0000313" key="7">
    <source>
        <dbReference type="Proteomes" id="UP001612915"/>
    </source>
</evidence>
<name>A0ABW8ATI5_9ACTN</name>
<evidence type="ECO:0000256" key="3">
    <source>
        <dbReference type="SAM" id="SignalP"/>
    </source>
</evidence>
<dbReference type="RefSeq" id="WP_398284303.1">
    <property type="nucleotide sequence ID" value="NZ_JBITLV010000009.1"/>
</dbReference>
<feature type="signal peptide" evidence="3">
    <location>
        <begin position="1"/>
        <end position="23"/>
    </location>
</feature>
<sequence>MKALTAVVCALVLTGCSGGLPFAAGSGGDGYEIQVQMSDVHNLVRNAEVKVADVTVGAVTAIRLEGWNAELTVRLQPDVSLPADAQARVATKSLLGAQYLELLAPTPARGADPAAMPRLTPGSTIPLAHTGAYPETEDLLIALSTLLNGGGLGQIRTITTELNYALDGRGPEIRRLLERLQRVTAELNDQRGRIDKLLSQLDGLGATLAAEGTTVRRALPALAPGLAALQAQLPQLTKTLTTVTDLNTVLTPVLAANQDGLVREVRRLVPALKGVADAGDDIVPALDMLPTLIYPTSMIKRSVFGDYQNIYPEVDVKTRTLLNNFSGGARTGAGGSSTVAVRGANGSGDATPSTTQLFAPTTREGT</sequence>
<dbReference type="EMBL" id="JBITLV010000009">
    <property type="protein sequence ID" value="MFI7589699.1"/>
    <property type="molecule type" value="Genomic_DNA"/>
</dbReference>
<evidence type="ECO:0000259" key="5">
    <source>
        <dbReference type="Pfam" id="PF11887"/>
    </source>
</evidence>
<dbReference type="InterPro" id="IPR052336">
    <property type="entry name" value="MlaD_Phospholipid_Transporter"/>
</dbReference>
<comment type="caution">
    <text evidence="6">The sequence shown here is derived from an EMBL/GenBank/DDBJ whole genome shotgun (WGS) entry which is preliminary data.</text>
</comment>
<evidence type="ECO:0000259" key="4">
    <source>
        <dbReference type="Pfam" id="PF02470"/>
    </source>
</evidence>
<protein>
    <submittedName>
        <fullName evidence="6">MCE family protein</fullName>
    </submittedName>
</protein>
<keyword evidence="1" id="KW-0175">Coiled coil</keyword>
<dbReference type="PANTHER" id="PTHR33371:SF15">
    <property type="entry name" value="LIPOPROTEIN LPRN"/>
    <property type="match status" value="1"/>
</dbReference>
<proteinExistence type="predicted"/>
<reference evidence="6 7" key="1">
    <citation type="submission" date="2024-10" db="EMBL/GenBank/DDBJ databases">
        <title>The Natural Products Discovery Center: Release of the First 8490 Sequenced Strains for Exploring Actinobacteria Biosynthetic Diversity.</title>
        <authorList>
            <person name="Kalkreuter E."/>
            <person name="Kautsar S.A."/>
            <person name="Yang D."/>
            <person name="Bader C.D."/>
            <person name="Teijaro C.N."/>
            <person name="Fluegel L."/>
            <person name="Davis C.M."/>
            <person name="Simpson J.R."/>
            <person name="Lauterbach L."/>
            <person name="Steele A.D."/>
            <person name="Gui C."/>
            <person name="Meng S."/>
            <person name="Li G."/>
            <person name="Viehrig K."/>
            <person name="Ye F."/>
            <person name="Su P."/>
            <person name="Kiefer A.F."/>
            <person name="Nichols A."/>
            <person name="Cepeda A.J."/>
            <person name="Yan W."/>
            <person name="Fan B."/>
            <person name="Jiang Y."/>
            <person name="Adhikari A."/>
            <person name="Zheng C.-J."/>
            <person name="Schuster L."/>
            <person name="Cowan T.M."/>
            <person name="Smanski M.J."/>
            <person name="Chevrette M.G."/>
            <person name="De Carvalho L.P.S."/>
            <person name="Shen B."/>
        </authorList>
    </citation>
    <scope>NUCLEOTIDE SEQUENCE [LARGE SCALE GENOMIC DNA]</scope>
    <source>
        <strain evidence="6 7">NPDC049639</strain>
    </source>
</reference>
<keyword evidence="7" id="KW-1185">Reference proteome</keyword>
<keyword evidence="3" id="KW-0732">Signal</keyword>
<dbReference type="InterPro" id="IPR003399">
    <property type="entry name" value="Mce/MlaD"/>
</dbReference>
<evidence type="ECO:0000256" key="1">
    <source>
        <dbReference type="SAM" id="Coils"/>
    </source>
</evidence>
<accession>A0ABW8ATI5</accession>
<feature type="domain" description="Mammalian cell entry C-terminal" evidence="5">
    <location>
        <begin position="118"/>
        <end position="276"/>
    </location>
</feature>
<feature type="region of interest" description="Disordered" evidence="2">
    <location>
        <begin position="342"/>
        <end position="366"/>
    </location>
</feature>
<dbReference type="InterPro" id="IPR024516">
    <property type="entry name" value="Mce_C"/>
</dbReference>
<organism evidence="6 7">
    <name type="scientific">Spongisporangium articulatum</name>
    <dbReference type="NCBI Taxonomy" id="3362603"/>
    <lineage>
        <taxon>Bacteria</taxon>
        <taxon>Bacillati</taxon>
        <taxon>Actinomycetota</taxon>
        <taxon>Actinomycetes</taxon>
        <taxon>Kineosporiales</taxon>
        <taxon>Kineosporiaceae</taxon>
        <taxon>Spongisporangium</taxon>
    </lineage>
</organism>
<gene>
    <name evidence="6" type="ORF">ACIB24_21740</name>
</gene>
<feature type="domain" description="Mce/MlaD" evidence="4">
    <location>
        <begin position="29"/>
        <end position="103"/>
    </location>
</feature>
<evidence type="ECO:0000313" key="6">
    <source>
        <dbReference type="EMBL" id="MFI7589699.1"/>
    </source>
</evidence>
<dbReference type="InterPro" id="IPR005693">
    <property type="entry name" value="Mce"/>
</dbReference>
<dbReference type="PANTHER" id="PTHR33371">
    <property type="entry name" value="INTERMEMBRANE PHOSPHOLIPID TRANSPORT SYSTEM BINDING PROTEIN MLAD-RELATED"/>
    <property type="match status" value="1"/>
</dbReference>
<dbReference type="Pfam" id="PF11887">
    <property type="entry name" value="Mce4_CUP1"/>
    <property type="match status" value="1"/>
</dbReference>
<evidence type="ECO:0000256" key="2">
    <source>
        <dbReference type="SAM" id="MobiDB-lite"/>
    </source>
</evidence>
<feature type="chain" id="PRO_5045459708" evidence="3">
    <location>
        <begin position="24"/>
        <end position="366"/>
    </location>
</feature>